<dbReference type="FunFam" id="2.40.240.130:FF:000001">
    <property type="entry name" value="Segment polarity protein dishevelled homolog DVL-1"/>
    <property type="match status" value="1"/>
</dbReference>
<feature type="region of interest" description="Disordered" evidence="7">
    <location>
        <begin position="763"/>
        <end position="884"/>
    </location>
</feature>
<accession>A0A8J4X1E5</accession>
<dbReference type="PROSITE" id="PS50841">
    <property type="entry name" value="DIX"/>
    <property type="match status" value="1"/>
</dbReference>
<dbReference type="FunFam" id="2.30.42.10:FF:000014">
    <property type="entry name" value="Segment polarity protein dishevelled homolog DVL-3"/>
    <property type="match status" value="1"/>
</dbReference>
<evidence type="ECO:0000313" key="11">
    <source>
        <dbReference type="EMBL" id="KAF5403267.1"/>
    </source>
</evidence>
<dbReference type="Proteomes" id="UP000748531">
    <property type="component" value="Unassembled WGS sequence"/>
</dbReference>
<protein>
    <submittedName>
        <fullName evidence="11">Segment polarity protein dishevelled DVL-3</fullName>
    </submittedName>
</protein>
<evidence type="ECO:0000256" key="5">
    <source>
        <dbReference type="ARBA" id="ARBA00022687"/>
    </source>
</evidence>
<dbReference type="SMART" id="SM00049">
    <property type="entry name" value="DEP"/>
    <property type="match status" value="1"/>
</dbReference>
<comment type="caution">
    <text evidence="11">The sequence shown here is derived from an EMBL/GenBank/DDBJ whole genome shotgun (WGS) entry which is preliminary data.</text>
</comment>
<evidence type="ECO:0000256" key="4">
    <source>
        <dbReference type="ARBA" id="ARBA00022490"/>
    </source>
</evidence>
<dbReference type="InterPro" id="IPR015506">
    <property type="entry name" value="Dsh/Dvl-rel"/>
</dbReference>
<name>A0A8J4X1E5_9TREM</name>
<dbReference type="Gene3D" id="2.30.42.10">
    <property type="match status" value="1"/>
</dbReference>
<dbReference type="OrthoDB" id="10031689at2759"/>
<feature type="compositionally biased region" description="Polar residues" evidence="7">
    <location>
        <begin position="999"/>
        <end position="1014"/>
    </location>
</feature>
<evidence type="ECO:0000313" key="12">
    <source>
        <dbReference type="Proteomes" id="UP000748531"/>
    </source>
</evidence>
<evidence type="ECO:0000256" key="3">
    <source>
        <dbReference type="ARBA" id="ARBA00022473"/>
    </source>
</evidence>
<dbReference type="Pfam" id="PF02377">
    <property type="entry name" value="Dishevelled"/>
    <property type="match status" value="1"/>
</dbReference>
<dbReference type="Gene3D" id="2.40.240.130">
    <property type="match status" value="1"/>
</dbReference>
<dbReference type="PRINTS" id="PR01760">
    <property type="entry name" value="DISHEVELLED"/>
</dbReference>
<evidence type="ECO:0000256" key="7">
    <source>
        <dbReference type="SAM" id="MobiDB-lite"/>
    </source>
</evidence>
<dbReference type="GO" id="GO:0060070">
    <property type="term" value="P:canonical Wnt signaling pathway"/>
    <property type="evidence" value="ECO:0007669"/>
    <property type="project" value="TreeGrafter"/>
</dbReference>
<dbReference type="InterPro" id="IPR008339">
    <property type="entry name" value="Dishevelled_fam"/>
</dbReference>
<dbReference type="InterPro" id="IPR003351">
    <property type="entry name" value="Dishevelled_protein_dom"/>
</dbReference>
<feature type="region of interest" description="Disordered" evidence="7">
    <location>
        <begin position="449"/>
        <end position="498"/>
    </location>
</feature>
<feature type="region of interest" description="Disordered" evidence="7">
    <location>
        <begin position="900"/>
        <end position="922"/>
    </location>
</feature>
<dbReference type="InterPro" id="IPR029071">
    <property type="entry name" value="Ubiquitin-like_domsf"/>
</dbReference>
<feature type="compositionally biased region" description="Low complexity" evidence="7">
    <location>
        <begin position="950"/>
        <end position="979"/>
    </location>
</feature>
<feature type="compositionally biased region" description="Polar residues" evidence="7">
    <location>
        <begin position="790"/>
        <end position="801"/>
    </location>
</feature>
<feature type="compositionally biased region" description="Gly residues" evidence="7">
    <location>
        <begin position="474"/>
        <end position="486"/>
    </location>
</feature>
<keyword evidence="5 6" id="KW-0879">Wnt signaling pathway</keyword>
<comment type="subcellular location">
    <subcellularLocation>
        <location evidence="1">Cytoplasm</location>
    </subcellularLocation>
</comment>
<dbReference type="PROSITE" id="PS50186">
    <property type="entry name" value="DEP"/>
    <property type="match status" value="1"/>
</dbReference>
<evidence type="ECO:0000259" key="10">
    <source>
        <dbReference type="PROSITE" id="PS50841"/>
    </source>
</evidence>
<keyword evidence="4" id="KW-0963">Cytoplasm</keyword>
<dbReference type="PANTHER" id="PTHR10878:SF25">
    <property type="entry name" value="SEGMENT POLARITY PROTEIN DISHEVELLED"/>
    <property type="match status" value="1"/>
</dbReference>
<evidence type="ECO:0000256" key="6">
    <source>
        <dbReference type="PROSITE-ProRule" id="PRU00069"/>
    </source>
</evidence>
<dbReference type="SMART" id="SM00021">
    <property type="entry name" value="DAX"/>
    <property type="match status" value="1"/>
</dbReference>
<organism evidence="11 12">
    <name type="scientific">Paragonimus heterotremus</name>
    <dbReference type="NCBI Taxonomy" id="100268"/>
    <lineage>
        <taxon>Eukaryota</taxon>
        <taxon>Metazoa</taxon>
        <taxon>Spiralia</taxon>
        <taxon>Lophotrochozoa</taxon>
        <taxon>Platyhelminthes</taxon>
        <taxon>Trematoda</taxon>
        <taxon>Digenea</taxon>
        <taxon>Plagiorchiida</taxon>
        <taxon>Troglotremata</taxon>
        <taxon>Troglotrematidae</taxon>
        <taxon>Paragonimus</taxon>
    </lineage>
</organism>
<evidence type="ECO:0000256" key="2">
    <source>
        <dbReference type="ARBA" id="ARBA00008735"/>
    </source>
</evidence>
<comment type="similarity">
    <text evidence="2">Belongs to the DSH family.</text>
</comment>
<dbReference type="InterPro" id="IPR036390">
    <property type="entry name" value="WH_DNA-bd_sf"/>
</dbReference>
<dbReference type="GO" id="GO:0005109">
    <property type="term" value="F:frizzled binding"/>
    <property type="evidence" value="ECO:0007669"/>
    <property type="project" value="TreeGrafter"/>
</dbReference>
<feature type="region of interest" description="Disordered" evidence="7">
    <location>
        <begin position="204"/>
        <end position="233"/>
    </location>
</feature>
<dbReference type="GO" id="GO:0035556">
    <property type="term" value="P:intracellular signal transduction"/>
    <property type="evidence" value="ECO:0007669"/>
    <property type="project" value="InterPro"/>
</dbReference>
<dbReference type="EMBL" id="LUCH01001325">
    <property type="protein sequence ID" value="KAF5403267.1"/>
    <property type="molecule type" value="Genomic_DNA"/>
</dbReference>
<feature type="region of interest" description="Disordered" evidence="7">
    <location>
        <begin position="84"/>
        <end position="118"/>
    </location>
</feature>
<feature type="compositionally biased region" description="Low complexity" evidence="7">
    <location>
        <begin position="802"/>
        <end position="824"/>
    </location>
</feature>
<dbReference type="InterPro" id="IPR036388">
    <property type="entry name" value="WH-like_DNA-bd_sf"/>
</dbReference>
<dbReference type="PROSITE" id="PS50106">
    <property type="entry name" value="PDZ"/>
    <property type="match status" value="1"/>
</dbReference>
<feature type="domain" description="DIX" evidence="10">
    <location>
        <begin position="1"/>
        <end position="82"/>
    </location>
</feature>
<feature type="compositionally biased region" description="Polar residues" evidence="7">
    <location>
        <begin position="832"/>
        <end position="852"/>
    </location>
</feature>
<evidence type="ECO:0000256" key="1">
    <source>
        <dbReference type="ARBA" id="ARBA00004496"/>
    </source>
</evidence>
<sequence>MEDAKIIYHVDDEETPYLVKVPVVSGSVTLGDFKNALNRPNYKFFFKSLDADFGVVKEEITDDDVPLPCFNGKVISWLVSADSSTKSDNQSGGGDCHPTAHSNNANRGTGGANKLGDSTVVPTLKSAVEPPSEQEHAVGTTGHGLEDCDTCVETDSVYSGDRVPPLRNFHTYKHGSRLVKLGQRTQAYDTSSSLMSSDMESTSFFDSEDESSRLSTATGTTMSSAKYARHRRQRKRRRLVPIRRISEDASSFSSMTDSTMSLNVITVTLNMDTVNFLGISIVGQSNKAGDGGIYVGSIMRGGAVAQDGRIEPGDMILEVNRISFEDMSNDEAVRVLREEVQKPGPITLVVAKCWDPSPKDYFTVPRQEPVRPIDPRAWVLHTNAMTGAMGAMGNPPFNGPGSPPGINLLQGGYFGMGGNSGMPMSLMSPGMPQMLPPSLATLTSLPSASNITSKSLPEVSDPNDGPMNDARGYRSGGAGSSGGGPGSSKTVGSRSAVDIDPKTGSSLLNVGKSLNSLTVTTDMATVVHSMLLPDSGLEIHDRTWLKITIPNAFIGSDLVDWLYGHVDGFSDRRDARRYASEMLKYSYIRHTVNKSTFSEQCYYVFGDIAAALARLSFDDVESVSEIGGPSGLHGSARGSVPQRYLQLQPHSIPDSGSSGMTVMANPNAPFGLLGPMQTQQQLLDSSGCTGVGQSAHSGPHYPYPPMLYPVTATSTPTVPTATCFVDGVMTSNGQLNPSSTGQGQLRMSCLPGNALDVSAPQPIMFSQSEPDNHGFAVGPRNPLAAPVQSRLPQIHQQPTGNSSSSCSSHSSASSASSSSSSASSGAHLGPTSKASNVQALSTGPAVSTGNSSRGRDLPAPTSGPILAGFTRNAPPSVQSTSVSQSPRHCMCLPAICKSTRSRDSRNDSHSKDTATAHCNKQDDNLDTNVAHRLTSAAINELMDTVPSCISGASSTSSASRQNGTGASATGSGSGSAATSRVPSARPVTAARAVDGVDSSGRNPSASGVDSTKLQSAIPVRATTMDRMGLHSDLSSKMKTVGMYMIPTGTSSRQQRWVNERTAQHSCDLVLRKCAHGFRLCYIQDDLSNR</sequence>
<feature type="region of interest" description="Disordered" evidence="7">
    <location>
        <begin position="424"/>
        <end position="443"/>
    </location>
</feature>
<dbReference type="Pfam" id="PF00610">
    <property type="entry name" value="DEP"/>
    <property type="match status" value="1"/>
</dbReference>
<dbReference type="Pfam" id="PF00778">
    <property type="entry name" value="DIX"/>
    <property type="match status" value="1"/>
</dbReference>
<feature type="domain" description="DEP" evidence="9">
    <location>
        <begin position="533"/>
        <end position="607"/>
    </location>
</feature>
<feature type="region of interest" description="Disordered" evidence="7">
    <location>
        <begin position="950"/>
        <end position="1016"/>
    </location>
</feature>
<dbReference type="SUPFAM" id="SSF50156">
    <property type="entry name" value="PDZ domain-like"/>
    <property type="match status" value="1"/>
</dbReference>
<feature type="domain" description="PDZ" evidence="8">
    <location>
        <begin position="266"/>
        <end position="338"/>
    </location>
</feature>
<dbReference type="FunFam" id="1.10.10.10:FF:000040">
    <property type="entry name" value="segment polarity protein dishevelled homolog DVL-3"/>
    <property type="match status" value="1"/>
</dbReference>
<proteinExistence type="inferred from homology"/>
<dbReference type="CDD" id="cd04438">
    <property type="entry name" value="DEP_dishevelled"/>
    <property type="match status" value="1"/>
</dbReference>
<dbReference type="InterPro" id="IPR001478">
    <property type="entry name" value="PDZ"/>
</dbReference>
<reference evidence="11" key="1">
    <citation type="submission" date="2019-05" db="EMBL/GenBank/DDBJ databases">
        <title>Annotation for the trematode Paragonimus heterotremus.</title>
        <authorList>
            <person name="Choi Y.-J."/>
        </authorList>
    </citation>
    <scope>NUCLEOTIDE SEQUENCE</scope>
    <source>
        <strain evidence="11">LC</strain>
    </source>
</reference>
<feature type="compositionally biased region" description="Polar residues" evidence="7">
    <location>
        <begin position="213"/>
        <end position="224"/>
    </location>
</feature>
<evidence type="ECO:0000259" key="8">
    <source>
        <dbReference type="PROSITE" id="PS50106"/>
    </source>
</evidence>
<dbReference type="InterPro" id="IPR001158">
    <property type="entry name" value="DIX"/>
</dbReference>
<dbReference type="AlphaFoldDB" id="A0A8J4X1E5"/>
<dbReference type="InterPro" id="IPR038207">
    <property type="entry name" value="DIX_dom_sf"/>
</dbReference>
<keyword evidence="12" id="KW-1185">Reference proteome</keyword>
<dbReference type="SUPFAM" id="SSF54236">
    <property type="entry name" value="Ubiquitin-like"/>
    <property type="match status" value="1"/>
</dbReference>
<dbReference type="InterPro" id="IPR000591">
    <property type="entry name" value="DEP_dom"/>
</dbReference>
<dbReference type="CDD" id="cd06717">
    <property type="entry name" value="PDZ_Dishevelled-like"/>
    <property type="match status" value="1"/>
</dbReference>
<dbReference type="Gene3D" id="1.10.10.10">
    <property type="entry name" value="Winged helix-like DNA-binding domain superfamily/Winged helix DNA-binding domain"/>
    <property type="match status" value="1"/>
</dbReference>
<keyword evidence="3" id="KW-0217">Developmental protein</keyword>
<dbReference type="SMART" id="SM00228">
    <property type="entry name" value="PDZ"/>
    <property type="match status" value="1"/>
</dbReference>
<feature type="compositionally biased region" description="Low complexity" evidence="7">
    <location>
        <begin position="874"/>
        <end position="884"/>
    </location>
</feature>
<dbReference type="GO" id="GO:0005829">
    <property type="term" value="C:cytosol"/>
    <property type="evidence" value="ECO:0007669"/>
    <property type="project" value="TreeGrafter"/>
</dbReference>
<dbReference type="SUPFAM" id="SSF46785">
    <property type="entry name" value="Winged helix' DNA-binding domain"/>
    <property type="match status" value="1"/>
</dbReference>
<dbReference type="PANTHER" id="PTHR10878">
    <property type="entry name" value="SEGMENT POLARITY PROTEIN DISHEVELLED"/>
    <property type="match status" value="1"/>
</dbReference>
<dbReference type="InterPro" id="IPR036034">
    <property type="entry name" value="PDZ_sf"/>
</dbReference>
<gene>
    <name evidence="11" type="ORF">PHET_02838</name>
</gene>
<evidence type="ECO:0000259" key="9">
    <source>
        <dbReference type="PROSITE" id="PS50186"/>
    </source>
</evidence>
<dbReference type="Pfam" id="PF00595">
    <property type="entry name" value="PDZ"/>
    <property type="match status" value="1"/>
</dbReference>